<dbReference type="AlphaFoldDB" id="A0A1R3IQC5"/>
<protein>
    <submittedName>
        <fullName evidence="1">Uncharacterized protein</fullName>
    </submittedName>
</protein>
<accession>A0A1R3IQC5</accession>
<organism evidence="1 2">
    <name type="scientific">Corchorus olitorius</name>
    <dbReference type="NCBI Taxonomy" id="93759"/>
    <lineage>
        <taxon>Eukaryota</taxon>
        <taxon>Viridiplantae</taxon>
        <taxon>Streptophyta</taxon>
        <taxon>Embryophyta</taxon>
        <taxon>Tracheophyta</taxon>
        <taxon>Spermatophyta</taxon>
        <taxon>Magnoliopsida</taxon>
        <taxon>eudicotyledons</taxon>
        <taxon>Gunneridae</taxon>
        <taxon>Pentapetalae</taxon>
        <taxon>rosids</taxon>
        <taxon>malvids</taxon>
        <taxon>Malvales</taxon>
        <taxon>Malvaceae</taxon>
        <taxon>Grewioideae</taxon>
        <taxon>Apeibeae</taxon>
        <taxon>Corchorus</taxon>
    </lineage>
</organism>
<reference evidence="2" key="1">
    <citation type="submission" date="2013-09" db="EMBL/GenBank/DDBJ databases">
        <title>Corchorus olitorius genome sequencing.</title>
        <authorList>
            <person name="Alam M."/>
            <person name="Haque M.S."/>
            <person name="Islam M.S."/>
            <person name="Emdad E.M."/>
            <person name="Islam M.M."/>
            <person name="Ahmed B."/>
            <person name="Halim A."/>
            <person name="Hossen Q.M.M."/>
            <person name="Hossain M.Z."/>
            <person name="Ahmed R."/>
            <person name="Khan M.M."/>
            <person name="Islam R."/>
            <person name="Rashid M.M."/>
            <person name="Khan S.A."/>
            <person name="Rahman M.S."/>
            <person name="Alam M."/>
            <person name="Yahiya A.S."/>
            <person name="Khan M.S."/>
            <person name="Azam M.S."/>
            <person name="Haque T."/>
            <person name="Lashkar M.Z.H."/>
            <person name="Akhand A.I."/>
            <person name="Morshed G."/>
            <person name="Roy S."/>
            <person name="Uddin K.S."/>
            <person name="Rabeya T."/>
            <person name="Hossain A.S."/>
            <person name="Chowdhury A."/>
            <person name="Snigdha A.R."/>
            <person name="Mortoza M.S."/>
            <person name="Matin S.A."/>
            <person name="Hoque S.M.E."/>
            <person name="Islam M.K."/>
            <person name="Roy D.K."/>
            <person name="Haider R."/>
            <person name="Moosa M.M."/>
            <person name="Elias S.M."/>
            <person name="Hasan A.M."/>
            <person name="Jahan S."/>
            <person name="Shafiuddin M."/>
            <person name="Mahmood N."/>
            <person name="Shommy N.S."/>
        </authorList>
    </citation>
    <scope>NUCLEOTIDE SEQUENCE [LARGE SCALE GENOMIC DNA]</scope>
    <source>
        <strain evidence="2">cv. O-4</strain>
    </source>
</reference>
<name>A0A1R3IQC5_9ROSI</name>
<dbReference type="Proteomes" id="UP000187203">
    <property type="component" value="Unassembled WGS sequence"/>
</dbReference>
<comment type="caution">
    <text evidence="1">The sequence shown here is derived from an EMBL/GenBank/DDBJ whole genome shotgun (WGS) entry which is preliminary data.</text>
</comment>
<proteinExistence type="predicted"/>
<evidence type="ECO:0000313" key="2">
    <source>
        <dbReference type="Proteomes" id="UP000187203"/>
    </source>
</evidence>
<gene>
    <name evidence="1" type="ORF">COLO4_21842</name>
</gene>
<dbReference type="EMBL" id="AWUE01017807">
    <property type="protein sequence ID" value="OMO84783.1"/>
    <property type="molecule type" value="Genomic_DNA"/>
</dbReference>
<evidence type="ECO:0000313" key="1">
    <source>
        <dbReference type="EMBL" id="OMO84783.1"/>
    </source>
</evidence>
<keyword evidence="2" id="KW-1185">Reference proteome</keyword>
<sequence length="30" mass="3377">MVHEIKKEFLADDYTNGSTSKSIFSPKTTT</sequence>